<evidence type="ECO:0000313" key="1">
    <source>
        <dbReference type="EMBL" id="OMO53856.1"/>
    </source>
</evidence>
<accession>A0A1R3G725</accession>
<comment type="caution">
    <text evidence="1">The sequence shown here is derived from an EMBL/GenBank/DDBJ whole genome shotgun (WGS) entry which is preliminary data.</text>
</comment>
<sequence length="63" mass="6888">VLNAKPENVEIEVEMTGRSFEHSLLLTVLGQAHRSAESYGDGANVPLTDDGRRGGKAWQFANF</sequence>
<protein>
    <submittedName>
        <fullName evidence="1">Uncharacterized protein</fullName>
    </submittedName>
</protein>
<dbReference type="OrthoDB" id="10462812at2759"/>
<proteinExistence type="predicted"/>
<name>A0A1R3G725_COCAP</name>
<dbReference type="Proteomes" id="UP000188268">
    <property type="component" value="Unassembled WGS sequence"/>
</dbReference>
<reference evidence="1 2" key="1">
    <citation type="submission" date="2013-09" db="EMBL/GenBank/DDBJ databases">
        <title>Corchorus capsularis genome sequencing.</title>
        <authorList>
            <person name="Alam M."/>
            <person name="Haque M.S."/>
            <person name="Islam M.S."/>
            <person name="Emdad E.M."/>
            <person name="Islam M.M."/>
            <person name="Ahmed B."/>
            <person name="Halim A."/>
            <person name="Hossen Q.M.M."/>
            <person name="Hossain M.Z."/>
            <person name="Ahmed R."/>
            <person name="Khan M.M."/>
            <person name="Islam R."/>
            <person name="Rashid M.M."/>
            <person name="Khan S.A."/>
            <person name="Rahman M.S."/>
            <person name="Alam M."/>
        </authorList>
    </citation>
    <scope>NUCLEOTIDE SEQUENCE [LARGE SCALE GENOMIC DNA]</scope>
    <source>
        <strain evidence="2">cv. CVL-1</strain>
        <tissue evidence="1">Whole seedling</tissue>
    </source>
</reference>
<keyword evidence="2" id="KW-1185">Reference proteome</keyword>
<dbReference type="AlphaFoldDB" id="A0A1R3G725"/>
<gene>
    <name evidence="1" type="ORF">CCACVL1_28288</name>
</gene>
<organism evidence="1 2">
    <name type="scientific">Corchorus capsularis</name>
    <name type="common">Jute</name>
    <dbReference type="NCBI Taxonomy" id="210143"/>
    <lineage>
        <taxon>Eukaryota</taxon>
        <taxon>Viridiplantae</taxon>
        <taxon>Streptophyta</taxon>
        <taxon>Embryophyta</taxon>
        <taxon>Tracheophyta</taxon>
        <taxon>Spermatophyta</taxon>
        <taxon>Magnoliopsida</taxon>
        <taxon>eudicotyledons</taxon>
        <taxon>Gunneridae</taxon>
        <taxon>Pentapetalae</taxon>
        <taxon>rosids</taxon>
        <taxon>malvids</taxon>
        <taxon>Malvales</taxon>
        <taxon>Malvaceae</taxon>
        <taxon>Grewioideae</taxon>
        <taxon>Apeibeae</taxon>
        <taxon>Corchorus</taxon>
    </lineage>
</organism>
<dbReference type="Gramene" id="OMO53856">
    <property type="protein sequence ID" value="OMO53856"/>
    <property type="gene ID" value="CCACVL1_28288"/>
</dbReference>
<dbReference type="EMBL" id="AWWV01015123">
    <property type="protein sequence ID" value="OMO53856.1"/>
    <property type="molecule type" value="Genomic_DNA"/>
</dbReference>
<evidence type="ECO:0000313" key="2">
    <source>
        <dbReference type="Proteomes" id="UP000188268"/>
    </source>
</evidence>
<feature type="non-terminal residue" evidence="1">
    <location>
        <position position="1"/>
    </location>
</feature>